<protein>
    <recommendedName>
        <fullName evidence="3">4-aminobutyrate aminotransferase</fullName>
    </recommendedName>
</protein>
<dbReference type="Pfam" id="PF18934">
    <property type="entry name" value="DUF5682"/>
    <property type="match status" value="1"/>
</dbReference>
<proteinExistence type="predicted"/>
<dbReference type="EMBL" id="JAGGKG010000011">
    <property type="protein sequence ID" value="MBP1905990.1"/>
    <property type="molecule type" value="Genomic_DNA"/>
</dbReference>
<organism evidence="1 2">
    <name type="scientific">Paenibacillus turicensis</name>
    <dbReference type="NCBI Taxonomy" id="160487"/>
    <lineage>
        <taxon>Bacteria</taxon>
        <taxon>Bacillati</taxon>
        <taxon>Bacillota</taxon>
        <taxon>Bacilli</taxon>
        <taxon>Bacillales</taxon>
        <taxon>Paenibacillaceae</taxon>
        <taxon>Paenibacillus</taxon>
    </lineage>
</organism>
<evidence type="ECO:0000313" key="2">
    <source>
        <dbReference type="Proteomes" id="UP001519272"/>
    </source>
</evidence>
<keyword evidence="2" id="KW-1185">Reference proteome</keyword>
<reference evidence="1 2" key="1">
    <citation type="submission" date="2021-03" db="EMBL/GenBank/DDBJ databases">
        <title>Genomic Encyclopedia of Type Strains, Phase IV (KMG-IV): sequencing the most valuable type-strain genomes for metagenomic binning, comparative biology and taxonomic classification.</title>
        <authorList>
            <person name="Goeker M."/>
        </authorList>
    </citation>
    <scope>NUCLEOTIDE SEQUENCE [LARGE SCALE GENOMIC DNA]</scope>
    <source>
        <strain evidence="1 2">DSM 14349</strain>
    </source>
</reference>
<evidence type="ECO:0000313" key="1">
    <source>
        <dbReference type="EMBL" id="MBP1905990.1"/>
    </source>
</evidence>
<dbReference type="InterPro" id="IPR043737">
    <property type="entry name" value="DUF5682"/>
</dbReference>
<name>A0ABS4FTU7_9BACL</name>
<dbReference type="RefSeq" id="WP_342453958.1">
    <property type="nucleotide sequence ID" value="NZ_JAGGKG010000011.1"/>
</dbReference>
<evidence type="ECO:0008006" key="3">
    <source>
        <dbReference type="Google" id="ProtNLM"/>
    </source>
</evidence>
<sequence length="799" mass="91294">MLDLEFDFGLEQLNELFTQDVFNFGQEVVYFPIRHHSPACSYHLLQVLEQYNPEIVLIEGPELANKLIPVLADEATKPPISLYYSYQNEQNPNKRASFYYPMLQFSPEYAVLKQASKQGIPVQFIDLNSRSKEDDTLEKLTKTSFQDESLLADSQFMTSLCQKLHCRSFNELWEKVFEIEGITKTPTAFAQEVFTYCTLSRLCYTDEQLQEEGHLAREAFMRSCIAQAKARYKRILVVTGGFHTYGLVLQGSADEQQAAVQEKVTRQQGEEQIYPMVYTFEEADQLNGYASGMPYVNYYQQIWKQLSARKPIEVFKQSNLFMISTLSKELRKNEESISTSDGIEAYAMIQGLAQLRQKREGGVYELQDGIRTAFIKGEDSFANVKPLELLATLLTGNEIGEVAPNEFIPPIVKDFKESCSNLKLHMKTTGQHRKQLDLYSNEKHREISHLLHCASYLDVGFATKKSGPDFVNYIDIHRVRENWTYTYTSLVEARLVEYASYGGTVKEAVIRKMEEELAEIPSHHSKEYAKKLMESHRMGLETLSKSLFIALKDALLQDGSFLSLCRTLSILNHMYSHRSLLGISDESSLAPLLTLGYEQAVSRLYQIYRSQPDEHHQCIQALKTLGMLAKRDEANFDQERLLDDLASLLQLPDLAPMLEGACIAILAQAYPIRRPEIVARARSYILGTPDKVKLISRYLQGVFATARDVLLYDNVLLRSLNELFVSLSHEQFIEMAPELRLAFTNFTAAEVYLIMKQIAGMHQVDVTVLEEEGISESMLVEAKAQDEVVRREFAKWSLI</sequence>
<comment type="caution">
    <text evidence="1">The sequence shown here is derived from an EMBL/GenBank/DDBJ whole genome shotgun (WGS) entry which is preliminary data.</text>
</comment>
<dbReference type="Proteomes" id="UP001519272">
    <property type="component" value="Unassembled WGS sequence"/>
</dbReference>
<accession>A0ABS4FTU7</accession>
<gene>
    <name evidence="1" type="ORF">J2Z32_002638</name>
</gene>